<dbReference type="STRING" id="452084.AR438_02590"/>
<gene>
    <name evidence="3" type="ORF">AR438_02590</name>
</gene>
<dbReference type="Proteomes" id="UP000051682">
    <property type="component" value="Unassembled WGS sequence"/>
</dbReference>
<feature type="chain" id="PRO_5006203762" description="TonB C-terminal domain-containing protein" evidence="1">
    <location>
        <begin position="19"/>
        <end position="145"/>
    </location>
</feature>
<evidence type="ECO:0000313" key="3">
    <source>
        <dbReference type="EMBL" id="KQK27111.1"/>
    </source>
</evidence>
<proteinExistence type="predicted"/>
<dbReference type="InterPro" id="IPR037682">
    <property type="entry name" value="TonB_C"/>
</dbReference>
<accession>A0A0Q3HW56</accession>
<keyword evidence="4" id="KW-1185">Reference proteome</keyword>
<evidence type="ECO:0000259" key="2">
    <source>
        <dbReference type="Pfam" id="PF03544"/>
    </source>
</evidence>
<dbReference type="Gene3D" id="3.30.1150.10">
    <property type="match status" value="1"/>
</dbReference>
<comment type="caution">
    <text evidence="3">The sequence shown here is derived from an EMBL/GenBank/DDBJ whole genome shotgun (WGS) entry which is preliminary data.</text>
</comment>
<dbReference type="AlphaFoldDB" id="A0A0Q3HW56"/>
<reference evidence="3 4" key="1">
    <citation type="submission" date="2015-10" db="EMBL/GenBank/DDBJ databases">
        <title>Chryseobacterium aquaticum genome.</title>
        <authorList>
            <person name="Newman J.D."/>
            <person name="Ferguson M.B."/>
            <person name="Miller J.R."/>
        </authorList>
    </citation>
    <scope>NUCLEOTIDE SEQUENCE [LARGE SCALE GENOMIC DNA]</scope>
    <source>
        <strain evidence="3 4">KCTC 12483</strain>
    </source>
</reference>
<sequence>MKKISFIFCLLALYFAFGQDSTKTSSQLNELVLTKKNGKIRVDAEKNAVFSKGNETFQNMIYKNFRMRKVLNTGKKENCEVTFIIEKDGSLVDLKAFGSSESLNNEAIISVQKIKEKWIPAEMNGIKVREKFRFPIKIDFTKKNN</sequence>
<evidence type="ECO:0000256" key="1">
    <source>
        <dbReference type="SAM" id="SignalP"/>
    </source>
</evidence>
<evidence type="ECO:0000313" key="4">
    <source>
        <dbReference type="Proteomes" id="UP000051682"/>
    </source>
</evidence>
<keyword evidence="1" id="KW-0732">Signal</keyword>
<organism evidence="3 4">
    <name type="scientific">Chryseobacterium aquaticum</name>
    <dbReference type="NCBI Taxonomy" id="452084"/>
    <lineage>
        <taxon>Bacteria</taxon>
        <taxon>Pseudomonadati</taxon>
        <taxon>Bacteroidota</taxon>
        <taxon>Flavobacteriia</taxon>
        <taxon>Flavobacteriales</taxon>
        <taxon>Weeksellaceae</taxon>
        <taxon>Chryseobacterium group</taxon>
        <taxon>Chryseobacterium</taxon>
    </lineage>
</organism>
<name>A0A0Q3HW56_9FLAO</name>
<protein>
    <recommendedName>
        <fullName evidence="2">TonB C-terminal domain-containing protein</fullName>
    </recommendedName>
</protein>
<feature type="domain" description="TonB C-terminal" evidence="2">
    <location>
        <begin position="78"/>
        <end position="137"/>
    </location>
</feature>
<dbReference type="EMBL" id="LLYZ01000002">
    <property type="protein sequence ID" value="KQK27111.1"/>
    <property type="molecule type" value="Genomic_DNA"/>
</dbReference>
<dbReference type="GO" id="GO:0055085">
    <property type="term" value="P:transmembrane transport"/>
    <property type="evidence" value="ECO:0007669"/>
    <property type="project" value="InterPro"/>
</dbReference>
<dbReference type="OrthoDB" id="1095452at2"/>
<feature type="signal peptide" evidence="1">
    <location>
        <begin position="1"/>
        <end position="18"/>
    </location>
</feature>
<dbReference type="SUPFAM" id="SSF74653">
    <property type="entry name" value="TolA/TonB C-terminal domain"/>
    <property type="match status" value="1"/>
</dbReference>
<dbReference type="Pfam" id="PF03544">
    <property type="entry name" value="TonB_C"/>
    <property type="match status" value="1"/>
</dbReference>
<dbReference type="RefSeq" id="WP_056011548.1">
    <property type="nucleotide sequence ID" value="NZ_LLYZ01000002.1"/>
</dbReference>